<gene>
    <name evidence="2" type="ORF">BVC80_8987g5</name>
</gene>
<dbReference type="EMBL" id="MVGT01001898">
    <property type="protein sequence ID" value="OVA10534.1"/>
    <property type="molecule type" value="Genomic_DNA"/>
</dbReference>
<sequence length="357" mass="39802">MEKRDSGALTSLLQKLHLNSNEPKNKTLQSYRSPLENTVCQSLISSREKTKCEKTKCRSLLSLCLGVLGQHLEDVIEDLGQIAANFPPDTKMSIVAIARRRKLLNDDILISLADNSWDILDISGSDISDFGLTKVAEMVKTLRAIDISRCSKITAMGVSELVHHCRSLEILRCGGCPRSDCTARRCLGILKPKLNDVQGESWEELDSMDIADGAESLRWLVWPKIDDNSRESLATECPRILVNPKPSPFGFRGVQVPYEALPDITLDDPVVKDIDPKTWAVCGIAPKIGVPSVSTGIELPMAERFRLAFVERDTRLAPKRAKNARQHRRRAEREWMMSSTDAKSVALASQMKRSLHS</sequence>
<dbReference type="Proteomes" id="UP000195402">
    <property type="component" value="Unassembled WGS sequence"/>
</dbReference>
<feature type="region of interest" description="Disordered" evidence="1">
    <location>
        <begin position="318"/>
        <end position="337"/>
    </location>
</feature>
<proteinExistence type="predicted"/>
<organism evidence="2 3">
    <name type="scientific">Macleaya cordata</name>
    <name type="common">Five-seeded plume-poppy</name>
    <name type="synonym">Bocconia cordata</name>
    <dbReference type="NCBI Taxonomy" id="56857"/>
    <lineage>
        <taxon>Eukaryota</taxon>
        <taxon>Viridiplantae</taxon>
        <taxon>Streptophyta</taxon>
        <taxon>Embryophyta</taxon>
        <taxon>Tracheophyta</taxon>
        <taxon>Spermatophyta</taxon>
        <taxon>Magnoliopsida</taxon>
        <taxon>Ranunculales</taxon>
        <taxon>Papaveraceae</taxon>
        <taxon>Papaveroideae</taxon>
        <taxon>Macleaya</taxon>
    </lineage>
</organism>
<dbReference type="Gene3D" id="3.80.10.10">
    <property type="entry name" value="Ribonuclease Inhibitor"/>
    <property type="match status" value="1"/>
</dbReference>
<dbReference type="OrthoDB" id="10257471at2759"/>
<name>A0A200QJB9_MACCD</name>
<comment type="caution">
    <text evidence="2">The sequence shown here is derived from an EMBL/GenBank/DDBJ whole genome shotgun (WGS) entry which is preliminary data.</text>
</comment>
<dbReference type="OMA" id="PKTWAVC"/>
<protein>
    <recommendedName>
        <fullName evidence="4">Leucine-rich repeat</fullName>
    </recommendedName>
</protein>
<dbReference type="FunCoup" id="A0A200QJB9">
    <property type="interactions" value="1320"/>
</dbReference>
<evidence type="ECO:0000256" key="1">
    <source>
        <dbReference type="SAM" id="MobiDB-lite"/>
    </source>
</evidence>
<evidence type="ECO:0000313" key="3">
    <source>
        <dbReference type="Proteomes" id="UP000195402"/>
    </source>
</evidence>
<accession>A0A200QJB9</accession>
<keyword evidence="3" id="KW-1185">Reference proteome</keyword>
<dbReference type="InParanoid" id="A0A200QJB9"/>
<evidence type="ECO:0000313" key="2">
    <source>
        <dbReference type="EMBL" id="OVA10534.1"/>
    </source>
</evidence>
<reference evidence="2 3" key="1">
    <citation type="journal article" date="2017" name="Mol. Plant">
        <title>The Genome of Medicinal Plant Macleaya cordata Provides New Insights into Benzylisoquinoline Alkaloids Metabolism.</title>
        <authorList>
            <person name="Liu X."/>
            <person name="Liu Y."/>
            <person name="Huang P."/>
            <person name="Ma Y."/>
            <person name="Qing Z."/>
            <person name="Tang Q."/>
            <person name="Cao H."/>
            <person name="Cheng P."/>
            <person name="Zheng Y."/>
            <person name="Yuan Z."/>
            <person name="Zhou Y."/>
            <person name="Liu J."/>
            <person name="Tang Z."/>
            <person name="Zhuo Y."/>
            <person name="Zhang Y."/>
            <person name="Yu L."/>
            <person name="Huang J."/>
            <person name="Yang P."/>
            <person name="Peng Q."/>
            <person name="Zhang J."/>
            <person name="Jiang W."/>
            <person name="Zhang Z."/>
            <person name="Lin K."/>
            <person name="Ro D.K."/>
            <person name="Chen X."/>
            <person name="Xiong X."/>
            <person name="Shang Y."/>
            <person name="Huang S."/>
            <person name="Zeng J."/>
        </authorList>
    </citation>
    <scope>NUCLEOTIDE SEQUENCE [LARGE SCALE GENOMIC DNA]</scope>
    <source>
        <strain evidence="3">cv. BLH2017</strain>
        <tissue evidence="2">Root</tissue>
    </source>
</reference>
<dbReference type="SUPFAM" id="SSF52047">
    <property type="entry name" value="RNI-like"/>
    <property type="match status" value="1"/>
</dbReference>
<dbReference type="STRING" id="56857.A0A200QJB9"/>
<evidence type="ECO:0008006" key="4">
    <source>
        <dbReference type="Google" id="ProtNLM"/>
    </source>
</evidence>
<dbReference type="AlphaFoldDB" id="A0A200QJB9"/>
<feature type="compositionally biased region" description="Basic residues" evidence="1">
    <location>
        <begin position="318"/>
        <end position="330"/>
    </location>
</feature>
<dbReference type="InterPro" id="IPR032675">
    <property type="entry name" value="LRR_dom_sf"/>
</dbReference>